<proteinExistence type="predicted"/>
<dbReference type="KEGG" id="tal:Thal_1601"/>
<evidence type="ECO:0000313" key="3">
    <source>
        <dbReference type="EMBL" id="ADC90229.1"/>
    </source>
</evidence>
<dbReference type="AlphaFoldDB" id="D3SN99"/>
<dbReference type="InterPro" id="IPR001296">
    <property type="entry name" value="Glyco_trans_1"/>
</dbReference>
<dbReference type="PANTHER" id="PTHR12526">
    <property type="entry name" value="GLYCOSYLTRANSFERASE"/>
    <property type="match status" value="1"/>
</dbReference>
<dbReference type="InterPro" id="IPR028098">
    <property type="entry name" value="Glyco_trans_4-like_N"/>
</dbReference>
<keyword evidence="4" id="KW-1185">Reference proteome</keyword>
<dbReference type="eggNOG" id="COG0438">
    <property type="taxonomic scope" value="Bacteria"/>
</dbReference>
<evidence type="ECO:0000259" key="1">
    <source>
        <dbReference type="Pfam" id="PF00534"/>
    </source>
</evidence>
<dbReference type="SUPFAM" id="SSF53756">
    <property type="entry name" value="UDP-Glycosyltransferase/glycogen phosphorylase"/>
    <property type="match status" value="1"/>
</dbReference>
<dbReference type="GO" id="GO:0016757">
    <property type="term" value="F:glycosyltransferase activity"/>
    <property type="evidence" value="ECO:0007669"/>
    <property type="project" value="InterPro"/>
</dbReference>
<dbReference type="Pfam" id="PF13439">
    <property type="entry name" value="Glyco_transf_4"/>
    <property type="match status" value="1"/>
</dbReference>
<name>D3SN99_THEAH</name>
<reference evidence="4" key="1">
    <citation type="journal article" date="2010" name="Stand. Genomic Sci.">
        <title>Complete genome sequence of Thermocrinis albus type strain (HI 11/12T).</title>
        <authorList>
            <person name="Wirth R."/>
            <person name="Sikorski J."/>
            <person name="Brambilla E."/>
            <person name="Misra M."/>
            <person name="Lapidus A."/>
            <person name="Copeland A."/>
            <person name="Nolan M."/>
            <person name="Lucas S."/>
            <person name="Chen F."/>
            <person name="Tice H."/>
            <person name="Cheng J.F."/>
            <person name="Han C."/>
            <person name="Detter J.C."/>
            <person name="Tapia R."/>
            <person name="Bruce D."/>
            <person name="Goodwin L."/>
            <person name="Pitluck S."/>
            <person name="Pati A."/>
            <person name="Anderson I."/>
            <person name="Ivanova N."/>
            <person name="Mavromatis K."/>
            <person name="Mikhailova N."/>
            <person name="Chen A."/>
            <person name="Palaniappan K."/>
            <person name="Bilek Y."/>
            <person name="Hader T."/>
            <person name="Land M."/>
            <person name="Hauser L."/>
            <person name="Chang Y.J."/>
            <person name="Jeffries C.D."/>
            <person name="Tindall B.J."/>
            <person name="Rohde M."/>
            <person name="Goker M."/>
            <person name="Bristow J."/>
            <person name="Eisen J.A."/>
            <person name="Markowitz V."/>
            <person name="Hugenholtz P."/>
            <person name="Kyrpides N.C."/>
            <person name="Klenk H.P."/>
        </authorList>
    </citation>
    <scope>NUCLEOTIDE SEQUENCE [LARGE SCALE GENOMIC DNA]</scope>
    <source>
        <strain evidence="4">DSM 14484 / JCM 11386 / HI 11/12</strain>
    </source>
</reference>
<sequence>MRILWVNGNPNPHFGGTELHTVSMVKELKNMGVDLVLACAPGSFVDKHTHHVKKFYVSFPRSLHIPGMWSLYKAMREVDPHIVIANNGKEYPDVVYLSKLFGKKVVLFRHMDRMKQITVRKLVFPLVDLFLAVSGHVKENLLKEGVSPDKIQVIYNLIDEGRFKPSQKPEHPINILFVGKVDEGKGVWDLLRAFERLTKTRDDVRLYIVGDGRELPRVRAYVEDKAIKDRVHMVGYTDKVEEYYSLSHICVVPSREREAFPRVAIEALASGCALVVSHIGGTKEAVREKENGFVFRAGDVEDLYQKLLLSIENWRVFTQNSLELYRKNFSKERTLSKFLSVLEDLLKR</sequence>
<dbReference type="EMBL" id="CP001931">
    <property type="protein sequence ID" value="ADC90229.1"/>
    <property type="molecule type" value="Genomic_DNA"/>
</dbReference>
<feature type="domain" description="Glycosyltransferase subfamily 4-like N-terminal" evidence="2">
    <location>
        <begin position="14"/>
        <end position="160"/>
    </location>
</feature>
<dbReference type="RefSeq" id="WP_012992635.1">
    <property type="nucleotide sequence ID" value="NC_013894.1"/>
</dbReference>
<feature type="domain" description="Glycosyl transferase family 1" evidence="1">
    <location>
        <begin position="163"/>
        <end position="314"/>
    </location>
</feature>
<dbReference type="CAZy" id="GT4">
    <property type="family name" value="Glycosyltransferase Family 4"/>
</dbReference>
<dbReference type="HOGENOM" id="CLU_009583_0_4_0"/>
<dbReference type="OrthoDB" id="5290958at2"/>
<accession>D3SN99</accession>
<gene>
    <name evidence="3" type="ordered locus">Thal_1601</name>
</gene>
<dbReference type="Pfam" id="PF00534">
    <property type="entry name" value="Glycos_transf_1"/>
    <property type="match status" value="1"/>
</dbReference>
<evidence type="ECO:0000259" key="2">
    <source>
        <dbReference type="Pfam" id="PF13439"/>
    </source>
</evidence>
<dbReference type="Gene3D" id="3.40.50.2000">
    <property type="entry name" value="Glycogen Phosphorylase B"/>
    <property type="match status" value="2"/>
</dbReference>
<dbReference type="Proteomes" id="UP000002043">
    <property type="component" value="Chromosome"/>
</dbReference>
<dbReference type="CDD" id="cd03801">
    <property type="entry name" value="GT4_PimA-like"/>
    <property type="match status" value="1"/>
</dbReference>
<protein>
    <submittedName>
        <fullName evidence="3">Glycosyl transferase group 1</fullName>
    </submittedName>
</protein>
<keyword evidence="3" id="KW-0808">Transferase</keyword>
<organism evidence="3 4">
    <name type="scientific">Thermocrinis albus (strain DSM 14484 / JCM 11386 / HI 11/12)</name>
    <dbReference type="NCBI Taxonomy" id="638303"/>
    <lineage>
        <taxon>Bacteria</taxon>
        <taxon>Pseudomonadati</taxon>
        <taxon>Aquificota</taxon>
        <taxon>Aquificia</taxon>
        <taxon>Aquificales</taxon>
        <taxon>Aquificaceae</taxon>
        <taxon>Thermocrinis</taxon>
    </lineage>
</organism>
<dbReference type="STRING" id="638303.Thal_1601"/>
<evidence type="ECO:0000313" key="4">
    <source>
        <dbReference type="Proteomes" id="UP000002043"/>
    </source>
</evidence>